<dbReference type="InterPro" id="IPR009019">
    <property type="entry name" value="KH_sf_prok-type"/>
</dbReference>
<dbReference type="STRING" id="1618446.UV61_C0007G0024"/>
<evidence type="ECO:0000259" key="1">
    <source>
        <dbReference type="PROSITE" id="PS51061"/>
    </source>
</evidence>
<organism evidence="2 3">
    <name type="scientific">Candidatus Gottesmanbacteria bacterium GW2011_GWB1_43_11</name>
    <dbReference type="NCBI Taxonomy" id="1618446"/>
    <lineage>
        <taxon>Bacteria</taxon>
        <taxon>Candidatus Gottesmaniibacteriota</taxon>
    </lineage>
</organism>
<dbReference type="CDD" id="cd02644">
    <property type="entry name" value="R3H_jag"/>
    <property type="match status" value="1"/>
</dbReference>
<dbReference type="Pfam" id="PF13083">
    <property type="entry name" value="KH_KhpA-B"/>
    <property type="match status" value="1"/>
</dbReference>
<dbReference type="PROSITE" id="PS51061">
    <property type="entry name" value="R3H"/>
    <property type="match status" value="1"/>
</dbReference>
<dbReference type="SUPFAM" id="SSF54814">
    <property type="entry name" value="Prokaryotic type KH domain (KH-domain type II)"/>
    <property type="match status" value="1"/>
</dbReference>
<dbReference type="InterPro" id="IPR036867">
    <property type="entry name" value="R3H_dom_sf"/>
</dbReference>
<dbReference type="InterPro" id="IPR039247">
    <property type="entry name" value="KhpB"/>
</dbReference>
<dbReference type="InterPro" id="IPR034079">
    <property type="entry name" value="R3H_KhpB"/>
</dbReference>
<dbReference type="InterPro" id="IPR001374">
    <property type="entry name" value="R3H_dom"/>
</dbReference>
<evidence type="ECO:0000313" key="3">
    <source>
        <dbReference type="Proteomes" id="UP000034050"/>
    </source>
</evidence>
<proteinExistence type="predicted"/>
<name>A0A0G1EUR3_9BACT</name>
<feature type="domain" description="R3H" evidence="1">
    <location>
        <begin position="85"/>
        <end position="151"/>
    </location>
</feature>
<dbReference type="PANTHER" id="PTHR35800">
    <property type="entry name" value="PROTEIN JAG"/>
    <property type="match status" value="1"/>
</dbReference>
<dbReference type="GO" id="GO:0003723">
    <property type="term" value="F:RNA binding"/>
    <property type="evidence" value="ECO:0007669"/>
    <property type="project" value="InterPro"/>
</dbReference>
<evidence type="ECO:0000313" key="2">
    <source>
        <dbReference type="EMBL" id="KKS86766.1"/>
    </source>
</evidence>
<gene>
    <name evidence="2" type="ORF">UV61_C0007G0024</name>
</gene>
<dbReference type="SMART" id="SM00393">
    <property type="entry name" value="R3H"/>
    <property type="match status" value="1"/>
</dbReference>
<dbReference type="Gene3D" id="3.30.300.20">
    <property type="match status" value="1"/>
</dbReference>
<comment type="caution">
    <text evidence="2">The sequence shown here is derived from an EMBL/GenBank/DDBJ whole genome shotgun (WGS) entry which is preliminary data.</text>
</comment>
<dbReference type="Pfam" id="PF01424">
    <property type="entry name" value="R3H"/>
    <property type="match status" value="1"/>
</dbReference>
<dbReference type="PANTHER" id="PTHR35800:SF1">
    <property type="entry name" value="RNA-BINDING PROTEIN KHPB"/>
    <property type="match status" value="1"/>
</dbReference>
<dbReference type="Gene3D" id="3.30.1370.50">
    <property type="entry name" value="R3H-like domain"/>
    <property type="match status" value="1"/>
</dbReference>
<dbReference type="AlphaFoldDB" id="A0A0G1EUR3"/>
<dbReference type="InterPro" id="IPR015946">
    <property type="entry name" value="KH_dom-like_a/b"/>
</dbReference>
<dbReference type="EMBL" id="LCFD01000007">
    <property type="protein sequence ID" value="KKS86766.1"/>
    <property type="molecule type" value="Genomic_DNA"/>
</dbReference>
<dbReference type="InterPro" id="IPR038008">
    <property type="entry name" value="Jag_KH"/>
</dbReference>
<dbReference type="Proteomes" id="UP000034050">
    <property type="component" value="Unassembled WGS sequence"/>
</dbReference>
<reference evidence="2 3" key="1">
    <citation type="journal article" date="2015" name="Nature">
        <title>rRNA introns, odd ribosomes, and small enigmatic genomes across a large radiation of phyla.</title>
        <authorList>
            <person name="Brown C.T."/>
            <person name="Hug L.A."/>
            <person name="Thomas B.C."/>
            <person name="Sharon I."/>
            <person name="Castelle C.J."/>
            <person name="Singh A."/>
            <person name="Wilkins M.J."/>
            <person name="Williams K.H."/>
            <person name="Banfield J.F."/>
        </authorList>
    </citation>
    <scope>NUCLEOTIDE SEQUENCE [LARGE SCALE GENOMIC DNA]</scope>
</reference>
<protein>
    <submittedName>
        <fullName evidence="2">Putative RNA-binding protein</fullName>
    </submittedName>
</protein>
<dbReference type="CDD" id="cd02414">
    <property type="entry name" value="KH-II_Jag"/>
    <property type="match status" value="1"/>
</dbReference>
<accession>A0A0G1EUR3</accession>
<sequence>MNPETLQTIEKLTQELLAQLQATSTIKVAENDGAVLVTIDTAEPGMLIGRHGRSLEAIQILLGQMAYKKLGSWTRVVVTVGDYRERRAQQLVEMAQTAAQRVVETHEPVEFMDLTPAERREIHMALSDHPQVASVSEGEGRDRKLVVKLKA</sequence>
<dbReference type="SUPFAM" id="SSF82708">
    <property type="entry name" value="R3H domain"/>
    <property type="match status" value="1"/>
</dbReference>